<dbReference type="PANTHER" id="PTHR46229:SF2">
    <property type="entry name" value="BOLA-LIKE PROTEIN 1"/>
    <property type="match status" value="1"/>
</dbReference>
<dbReference type="PIRSF" id="PIRSF003113">
    <property type="entry name" value="BolA"/>
    <property type="match status" value="1"/>
</dbReference>
<comment type="similarity">
    <text evidence="1 2">Belongs to the BolA/IbaG family.</text>
</comment>
<dbReference type="RefSeq" id="WP_153116368.1">
    <property type="nucleotide sequence ID" value="NZ_JACIGE010000011.1"/>
</dbReference>
<accession>A0A840G825</accession>
<reference evidence="3 4" key="1">
    <citation type="submission" date="2020-08" db="EMBL/GenBank/DDBJ databases">
        <title>Genome sequencing of Purple Non-Sulfur Bacteria from various extreme environments.</title>
        <authorList>
            <person name="Mayer M."/>
        </authorList>
    </citation>
    <scope>NUCLEOTIDE SEQUENCE [LARGE SCALE GENOMIC DNA]</scope>
    <source>
        <strain evidence="3 4">2761</strain>
    </source>
</reference>
<keyword evidence="4" id="KW-1185">Reference proteome</keyword>
<evidence type="ECO:0000313" key="4">
    <source>
        <dbReference type="Proteomes" id="UP000587070"/>
    </source>
</evidence>
<evidence type="ECO:0000313" key="3">
    <source>
        <dbReference type="EMBL" id="MBB4248483.1"/>
    </source>
</evidence>
<sequence>MSAADGNLEAQLRARLAALAPTQLELIDDSSRHAGHAGASQGAHYKLLIASPRFAGLSPLARHRLVIDTVGDLMHGPLHALSIKTVISDAV</sequence>
<dbReference type="Gene3D" id="3.30.300.90">
    <property type="entry name" value="BolA-like"/>
    <property type="match status" value="1"/>
</dbReference>
<dbReference type="Proteomes" id="UP000587070">
    <property type="component" value="Unassembled WGS sequence"/>
</dbReference>
<dbReference type="EMBL" id="JACIGE010000011">
    <property type="protein sequence ID" value="MBB4248483.1"/>
    <property type="molecule type" value="Genomic_DNA"/>
</dbReference>
<name>A0A840G825_RHOTE</name>
<dbReference type="OrthoDB" id="5296536at2"/>
<comment type="caution">
    <text evidence="3">The sequence shown here is derived from an EMBL/GenBank/DDBJ whole genome shotgun (WGS) entry which is preliminary data.</text>
</comment>
<evidence type="ECO:0000256" key="2">
    <source>
        <dbReference type="RuleBase" id="RU003860"/>
    </source>
</evidence>
<dbReference type="AlphaFoldDB" id="A0A840G825"/>
<dbReference type="InterPro" id="IPR050961">
    <property type="entry name" value="BolA/IbaG_stress_morph_reg"/>
</dbReference>
<gene>
    <name evidence="3" type="ORF">GGD90_002875</name>
</gene>
<dbReference type="SUPFAM" id="SSF82657">
    <property type="entry name" value="BolA-like"/>
    <property type="match status" value="1"/>
</dbReference>
<proteinExistence type="inferred from homology"/>
<evidence type="ECO:0000256" key="1">
    <source>
        <dbReference type="ARBA" id="ARBA00005578"/>
    </source>
</evidence>
<dbReference type="InterPro" id="IPR036065">
    <property type="entry name" value="BolA-like_sf"/>
</dbReference>
<dbReference type="InterPro" id="IPR002634">
    <property type="entry name" value="BolA"/>
</dbReference>
<dbReference type="Pfam" id="PF01722">
    <property type="entry name" value="BolA"/>
    <property type="match status" value="1"/>
</dbReference>
<dbReference type="PANTHER" id="PTHR46229">
    <property type="entry name" value="BOLA TRANSCRIPTION REGULATOR"/>
    <property type="match status" value="1"/>
</dbReference>
<organism evidence="3 4">
    <name type="scientific">Rhodocyclus tenuis</name>
    <name type="common">Rhodospirillum tenue</name>
    <dbReference type="NCBI Taxonomy" id="1066"/>
    <lineage>
        <taxon>Bacteria</taxon>
        <taxon>Pseudomonadati</taxon>
        <taxon>Pseudomonadota</taxon>
        <taxon>Betaproteobacteria</taxon>
        <taxon>Rhodocyclales</taxon>
        <taxon>Rhodocyclaceae</taxon>
        <taxon>Rhodocyclus</taxon>
    </lineage>
</organism>
<protein>
    <submittedName>
        <fullName evidence="3">BolA protein</fullName>
    </submittedName>
</protein>